<protein>
    <submittedName>
        <fullName evidence="3">Uncharacterized protein</fullName>
    </submittedName>
</protein>
<feature type="region of interest" description="Disordered" evidence="1">
    <location>
        <begin position="1"/>
        <end position="23"/>
    </location>
</feature>
<sequence>MDASSRSRFHAPTTGQTQVGSRGPRVAVRAVGKSFVLEAAIVPTGSPFAVVVAVVAVVVAVVVVVVAVVVVVVVVAIIVGVVVVVVNSSHLQLVLEEVRPRNSS</sequence>
<gene>
    <name evidence="3" type="ORF">PGLA2088_LOCUS1632</name>
</gene>
<dbReference type="Proteomes" id="UP000626109">
    <property type="component" value="Unassembled WGS sequence"/>
</dbReference>
<name>A0A813HFJ5_POLGL</name>
<keyword evidence="2" id="KW-0472">Membrane</keyword>
<evidence type="ECO:0000256" key="2">
    <source>
        <dbReference type="SAM" id="Phobius"/>
    </source>
</evidence>
<feature type="non-terminal residue" evidence="3">
    <location>
        <position position="1"/>
    </location>
</feature>
<organism evidence="3 4">
    <name type="scientific">Polarella glacialis</name>
    <name type="common">Dinoflagellate</name>
    <dbReference type="NCBI Taxonomy" id="89957"/>
    <lineage>
        <taxon>Eukaryota</taxon>
        <taxon>Sar</taxon>
        <taxon>Alveolata</taxon>
        <taxon>Dinophyceae</taxon>
        <taxon>Suessiales</taxon>
        <taxon>Suessiaceae</taxon>
        <taxon>Polarella</taxon>
    </lineage>
</organism>
<reference evidence="3" key="1">
    <citation type="submission" date="2021-02" db="EMBL/GenBank/DDBJ databases">
        <authorList>
            <person name="Dougan E. K."/>
            <person name="Rhodes N."/>
            <person name="Thang M."/>
            <person name="Chan C."/>
        </authorList>
    </citation>
    <scope>NUCLEOTIDE SEQUENCE</scope>
</reference>
<comment type="caution">
    <text evidence="3">The sequence shown here is derived from an EMBL/GenBank/DDBJ whole genome shotgun (WGS) entry which is preliminary data.</text>
</comment>
<evidence type="ECO:0000313" key="4">
    <source>
        <dbReference type="Proteomes" id="UP000626109"/>
    </source>
</evidence>
<evidence type="ECO:0000313" key="3">
    <source>
        <dbReference type="EMBL" id="CAE8636476.1"/>
    </source>
</evidence>
<keyword evidence="2" id="KW-1133">Transmembrane helix</keyword>
<dbReference type="AlphaFoldDB" id="A0A813HFJ5"/>
<evidence type="ECO:0000256" key="1">
    <source>
        <dbReference type="SAM" id="MobiDB-lite"/>
    </source>
</evidence>
<accession>A0A813HFJ5</accession>
<feature type="transmembrane region" description="Helical" evidence="2">
    <location>
        <begin position="53"/>
        <end position="86"/>
    </location>
</feature>
<dbReference type="EMBL" id="CAJNNW010001263">
    <property type="protein sequence ID" value="CAE8636476.1"/>
    <property type="molecule type" value="Genomic_DNA"/>
</dbReference>
<proteinExistence type="predicted"/>
<keyword evidence="2" id="KW-0812">Transmembrane</keyword>